<keyword evidence="2" id="KW-1185">Reference proteome</keyword>
<evidence type="ECO:0000313" key="2">
    <source>
        <dbReference type="Proteomes" id="UP000304953"/>
    </source>
</evidence>
<accession>A0AC61RSX8</accession>
<protein>
    <submittedName>
        <fullName evidence="1">Uncharacterized protein</fullName>
    </submittedName>
</protein>
<sequence>MEANLFEFRIINLSDGNQVIDPTLKTPYNSLTPLQFFEYVEMDVQLAYMDRMERMKRKKEKNRRLAKNPLYRLACFCGLV</sequence>
<comment type="caution">
    <text evidence="1">The sequence shown here is derived from an EMBL/GenBank/DDBJ whole genome shotgun (WGS) entry which is preliminary data.</text>
</comment>
<reference evidence="1" key="1">
    <citation type="submission" date="2019-04" db="EMBL/GenBank/DDBJ databases">
        <title>Microbes associate with the intestines of laboratory mice.</title>
        <authorList>
            <person name="Navarre W."/>
            <person name="Wong E."/>
            <person name="Huang K."/>
            <person name="Tropini C."/>
            <person name="Ng K."/>
            <person name="Yu B."/>
        </authorList>
    </citation>
    <scope>NUCLEOTIDE SEQUENCE</scope>
    <source>
        <strain evidence="1">NM01_1-7b</strain>
    </source>
</reference>
<dbReference type="EMBL" id="SRYA01000037">
    <property type="protein sequence ID" value="TGY95003.1"/>
    <property type="molecule type" value="Genomic_DNA"/>
</dbReference>
<organism evidence="1 2">
    <name type="scientific">Petralouisia muris</name>
    <dbReference type="NCBI Taxonomy" id="3032872"/>
    <lineage>
        <taxon>Bacteria</taxon>
        <taxon>Bacillati</taxon>
        <taxon>Bacillota</taxon>
        <taxon>Clostridia</taxon>
        <taxon>Lachnospirales</taxon>
        <taxon>Lachnospiraceae</taxon>
        <taxon>Petralouisia</taxon>
    </lineage>
</organism>
<dbReference type="Proteomes" id="UP000304953">
    <property type="component" value="Unassembled WGS sequence"/>
</dbReference>
<gene>
    <name evidence="1" type="ORF">E5329_17050</name>
</gene>
<name>A0AC61RSX8_9FIRM</name>
<evidence type="ECO:0000313" key="1">
    <source>
        <dbReference type="EMBL" id="TGY95003.1"/>
    </source>
</evidence>
<proteinExistence type="predicted"/>